<dbReference type="InterPro" id="IPR047153">
    <property type="entry name" value="TRIM45/56/19-like"/>
</dbReference>
<dbReference type="Proteomes" id="UP001152320">
    <property type="component" value="Chromosome 11"/>
</dbReference>
<dbReference type="PROSITE" id="PS50089">
    <property type="entry name" value="ZF_RING_2"/>
    <property type="match status" value="1"/>
</dbReference>
<dbReference type="OrthoDB" id="342730at2759"/>
<evidence type="ECO:0000313" key="9">
    <source>
        <dbReference type="EMBL" id="KAJ8033556.1"/>
    </source>
</evidence>
<dbReference type="SMART" id="SM00184">
    <property type="entry name" value="RING"/>
    <property type="match status" value="1"/>
</dbReference>
<reference evidence="9" key="1">
    <citation type="submission" date="2021-10" db="EMBL/GenBank/DDBJ databases">
        <title>Tropical sea cucumber genome reveals ecological adaptation and Cuvierian tubules defense mechanism.</title>
        <authorList>
            <person name="Chen T."/>
        </authorList>
    </citation>
    <scope>NUCLEOTIDE SEQUENCE</scope>
    <source>
        <strain evidence="9">Nanhai2018</strain>
        <tissue evidence="9">Muscle</tissue>
    </source>
</reference>
<dbReference type="Gene3D" id="3.30.40.10">
    <property type="entry name" value="Zinc/RING finger domain, C3HC4 (zinc finger)"/>
    <property type="match status" value="1"/>
</dbReference>
<dbReference type="CDD" id="cd19757">
    <property type="entry name" value="Bbox1"/>
    <property type="match status" value="1"/>
</dbReference>
<dbReference type="PANTHER" id="PTHR25462:SF299">
    <property type="entry name" value="E3 UBIQUITIN-PROTEIN LIGASE TRIM56"/>
    <property type="match status" value="1"/>
</dbReference>
<dbReference type="Gene3D" id="3.30.160.60">
    <property type="entry name" value="Classic Zinc Finger"/>
    <property type="match status" value="1"/>
</dbReference>
<dbReference type="PROSITE" id="PS50119">
    <property type="entry name" value="ZF_BBOX"/>
    <property type="match status" value="2"/>
</dbReference>
<dbReference type="SMART" id="SM00336">
    <property type="entry name" value="BBOX"/>
    <property type="match status" value="2"/>
</dbReference>
<evidence type="ECO:0000259" key="8">
    <source>
        <dbReference type="PROSITE" id="PS50119"/>
    </source>
</evidence>
<organism evidence="9 10">
    <name type="scientific">Holothuria leucospilota</name>
    <name type="common">Black long sea cucumber</name>
    <name type="synonym">Mertensiothuria leucospilota</name>
    <dbReference type="NCBI Taxonomy" id="206669"/>
    <lineage>
        <taxon>Eukaryota</taxon>
        <taxon>Metazoa</taxon>
        <taxon>Echinodermata</taxon>
        <taxon>Eleutherozoa</taxon>
        <taxon>Echinozoa</taxon>
        <taxon>Holothuroidea</taxon>
        <taxon>Aspidochirotacea</taxon>
        <taxon>Aspidochirotida</taxon>
        <taxon>Holothuriidae</taxon>
        <taxon>Holothuria</taxon>
    </lineage>
</organism>
<dbReference type="GO" id="GO:0061630">
    <property type="term" value="F:ubiquitin protein ligase activity"/>
    <property type="evidence" value="ECO:0007669"/>
    <property type="project" value="TreeGrafter"/>
</dbReference>
<name>A0A9Q1H5X6_HOLLE</name>
<dbReference type="SUPFAM" id="SSF57845">
    <property type="entry name" value="B-box zinc-binding domain"/>
    <property type="match status" value="1"/>
</dbReference>
<dbReference type="GO" id="GO:0045087">
    <property type="term" value="P:innate immune response"/>
    <property type="evidence" value="ECO:0007669"/>
    <property type="project" value="TreeGrafter"/>
</dbReference>
<feature type="domain" description="RING-type" evidence="7">
    <location>
        <begin position="16"/>
        <end position="58"/>
    </location>
</feature>
<evidence type="ECO:0000256" key="2">
    <source>
        <dbReference type="ARBA" id="ARBA00022771"/>
    </source>
</evidence>
<feature type="coiled-coil region" evidence="5">
    <location>
        <begin position="192"/>
        <end position="273"/>
    </location>
</feature>
<evidence type="ECO:0000256" key="1">
    <source>
        <dbReference type="ARBA" id="ARBA00022723"/>
    </source>
</evidence>
<keyword evidence="10" id="KW-1185">Reference proteome</keyword>
<evidence type="ECO:0000256" key="3">
    <source>
        <dbReference type="ARBA" id="ARBA00022833"/>
    </source>
</evidence>
<dbReference type="InterPro" id="IPR000315">
    <property type="entry name" value="Znf_B-box"/>
</dbReference>
<evidence type="ECO:0000256" key="4">
    <source>
        <dbReference type="PROSITE-ProRule" id="PRU00024"/>
    </source>
</evidence>
<evidence type="ECO:0000256" key="6">
    <source>
        <dbReference type="SAM" id="MobiDB-lite"/>
    </source>
</evidence>
<feature type="compositionally biased region" description="Acidic residues" evidence="6">
    <location>
        <begin position="344"/>
        <end position="363"/>
    </location>
</feature>
<evidence type="ECO:0000313" key="10">
    <source>
        <dbReference type="Proteomes" id="UP001152320"/>
    </source>
</evidence>
<feature type="compositionally biased region" description="Acidic residues" evidence="6">
    <location>
        <begin position="400"/>
        <end position="415"/>
    </location>
</feature>
<gene>
    <name evidence="9" type="ORF">HOLleu_23841</name>
</gene>
<feature type="compositionally biased region" description="Acidic residues" evidence="6">
    <location>
        <begin position="372"/>
        <end position="383"/>
    </location>
</feature>
<feature type="region of interest" description="Disordered" evidence="6">
    <location>
        <begin position="338"/>
        <end position="417"/>
    </location>
</feature>
<dbReference type="SUPFAM" id="SSF57850">
    <property type="entry name" value="RING/U-box"/>
    <property type="match status" value="1"/>
</dbReference>
<dbReference type="GO" id="GO:0060340">
    <property type="term" value="P:positive regulation of type I interferon-mediated signaling pathway"/>
    <property type="evidence" value="ECO:0007669"/>
    <property type="project" value="TreeGrafter"/>
</dbReference>
<keyword evidence="5" id="KW-0175">Coiled coil</keyword>
<feature type="domain" description="B box-type" evidence="8">
    <location>
        <begin position="154"/>
        <end position="195"/>
    </location>
</feature>
<proteinExistence type="predicted"/>
<dbReference type="InterPro" id="IPR013083">
    <property type="entry name" value="Znf_RING/FYVE/PHD"/>
</dbReference>
<keyword evidence="2 4" id="KW-0863">Zinc-finger</keyword>
<keyword evidence="3" id="KW-0862">Zinc</keyword>
<protein>
    <submittedName>
        <fullName evidence="9">E3 ubiquitin-protein ligase TRIM56</fullName>
    </submittedName>
</protein>
<dbReference type="InterPro" id="IPR027370">
    <property type="entry name" value="Znf-RING_euk"/>
</dbReference>
<accession>A0A9Q1H5X6</accession>
<feature type="domain" description="B box-type" evidence="8">
    <location>
        <begin position="93"/>
        <end position="139"/>
    </location>
</feature>
<dbReference type="PROSITE" id="PS00518">
    <property type="entry name" value="ZF_RING_1"/>
    <property type="match status" value="1"/>
</dbReference>
<dbReference type="InterPro" id="IPR017907">
    <property type="entry name" value="Znf_RING_CS"/>
</dbReference>
<dbReference type="EMBL" id="JAIZAY010000011">
    <property type="protein sequence ID" value="KAJ8033556.1"/>
    <property type="molecule type" value="Genomic_DNA"/>
</dbReference>
<dbReference type="AlphaFoldDB" id="A0A9Q1H5X6"/>
<dbReference type="GO" id="GO:0005654">
    <property type="term" value="C:nucleoplasm"/>
    <property type="evidence" value="ECO:0007669"/>
    <property type="project" value="TreeGrafter"/>
</dbReference>
<sequence length="455" mass="51746">MAQKIIHDLNEDFLHCSICMERFKKPVMLPCLHSFCFHCLKKCKRKIRGKDFSCPVCRQHVDLPEKGVEGLPNNFFLSSLMERLKLVEKLTKETSSKCNFCRGDLGLLFCLDCQLHICSTCEITHTRIPGTGDHVIISSEKLTDEDYLKQIASTQTPRCDEHKEEKLRFYCKTCSQLICRDCTVVSHQGHECTKAENEASLAKERLQDLLEKSKEDSQEGLEIPERCEKSIKSLETQAAELLKEVDSQYNKCVKKLKSDRESLRKKIEKIKQRKRRPVEKAKAVASDVLQAMRNAQDVTSRVLEENNPWEILRMELNIVRSFEKIDEDADVLDFNENIECSDSSSDDYDSESSSNDDNEGGNSDDDKNSDDSSGEDYEDDGSNEDSNSGNSDDEKNSDDSCGEDDDDHGSSDDVEIGIKFKPSKIKLLDVSEEEAVTPSKTHWRNKNLVGKIVRS</sequence>
<evidence type="ECO:0000259" key="7">
    <source>
        <dbReference type="PROSITE" id="PS50089"/>
    </source>
</evidence>
<dbReference type="InterPro" id="IPR001841">
    <property type="entry name" value="Znf_RING"/>
</dbReference>
<comment type="caution">
    <text evidence="9">The sequence shown here is derived from an EMBL/GenBank/DDBJ whole genome shotgun (WGS) entry which is preliminary data.</text>
</comment>
<evidence type="ECO:0000256" key="5">
    <source>
        <dbReference type="SAM" id="Coils"/>
    </source>
</evidence>
<dbReference type="PANTHER" id="PTHR25462">
    <property type="entry name" value="BONUS, ISOFORM C-RELATED"/>
    <property type="match status" value="1"/>
</dbReference>
<keyword evidence="1" id="KW-0479">Metal-binding</keyword>
<dbReference type="Pfam" id="PF00643">
    <property type="entry name" value="zf-B_box"/>
    <property type="match status" value="1"/>
</dbReference>
<dbReference type="Pfam" id="PF13445">
    <property type="entry name" value="zf-RING_UBOX"/>
    <property type="match status" value="1"/>
</dbReference>
<dbReference type="GO" id="GO:0008270">
    <property type="term" value="F:zinc ion binding"/>
    <property type="evidence" value="ECO:0007669"/>
    <property type="project" value="UniProtKB-KW"/>
</dbReference>